<dbReference type="Proteomes" id="UP000678895">
    <property type="component" value="Unassembled WGS sequence"/>
</dbReference>
<organism evidence="2 3">
    <name type="scientific">Paenibacillus apis</name>
    <dbReference type="NCBI Taxonomy" id="1792174"/>
    <lineage>
        <taxon>Bacteria</taxon>
        <taxon>Bacillati</taxon>
        <taxon>Bacillota</taxon>
        <taxon>Bacilli</taxon>
        <taxon>Bacillales</taxon>
        <taxon>Paenibacillaceae</taxon>
        <taxon>Paenibacillus</taxon>
    </lineage>
</organism>
<dbReference type="Pfam" id="PF01527">
    <property type="entry name" value="HTH_Tnp_1"/>
    <property type="match status" value="1"/>
</dbReference>
<dbReference type="InterPro" id="IPR009057">
    <property type="entry name" value="Homeodomain-like_sf"/>
</dbReference>
<dbReference type="Gene3D" id="1.10.10.60">
    <property type="entry name" value="Homeodomain-like"/>
    <property type="match status" value="1"/>
</dbReference>
<dbReference type="EMBL" id="BORS01000002">
    <property type="protein sequence ID" value="GIO41000.1"/>
    <property type="molecule type" value="Genomic_DNA"/>
</dbReference>
<dbReference type="InterPro" id="IPR002514">
    <property type="entry name" value="Transposase_8"/>
</dbReference>
<dbReference type="GO" id="GO:0004803">
    <property type="term" value="F:transposase activity"/>
    <property type="evidence" value="ECO:0007669"/>
    <property type="project" value="InterPro"/>
</dbReference>
<dbReference type="RefSeq" id="WP_301624978.1">
    <property type="nucleotide sequence ID" value="NZ_BORS01000002.1"/>
</dbReference>
<keyword evidence="1" id="KW-0175">Coiled coil</keyword>
<reference evidence="2" key="1">
    <citation type="submission" date="2021-03" db="EMBL/GenBank/DDBJ databases">
        <title>Antimicrobial resistance genes in bacteria isolated from Japanese honey, and their potential for conferring macrolide and lincosamide resistance in the American foulbrood pathogen Paenibacillus larvae.</title>
        <authorList>
            <person name="Okamoto M."/>
            <person name="Kumagai M."/>
            <person name="Kanamori H."/>
            <person name="Takamatsu D."/>
        </authorList>
    </citation>
    <scope>NUCLEOTIDE SEQUENCE</scope>
    <source>
        <strain evidence="2">J41TS4</strain>
    </source>
</reference>
<evidence type="ECO:0000313" key="2">
    <source>
        <dbReference type="EMBL" id="GIO41000.1"/>
    </source>
</evidence>
<evidence type="ECO:0008006" key="4">
    <source>
        <dbReference type="Google" id="ProtNLM"/>
    </source>
</evidence>
<gene>
    <name evidence="2" type="ORF">J41TS4_07580</name>
</gene>
<evidence type="ECO:0000313" key="3">
    <source>
        <dbReference type="Proteomes" id="UP000678895"/>
    </source>
</evidence>
<dbReference type="AlphaFoldDB" id="A0A919Y2P1"/>
<evidence type="ECO:0000256" key="1">
    <source>
        <dbReference type="SAM" id="Coils"/>
    </source>
</evidence>
<dbReference type="GO" id="GO:0006313">
    <property type="term" value="P:DNA transposition"/>
    <property type="evidence" value="ECO:0007669"/>
    <property type="project" value="InterPro"/>
</dbReference>
<protein>
    <recommendedName>
        <fullName evidence="4">Transposase</fullName>
    </recommendedName>
</protein>
<comment type="caution">
    <text evidence="2">The sequence shown here is derived from an EMBL/GenBank/DDBJ whole genome shotgun (WGS) entry which is preliminary data.</text>
</comment>
<dbReference type="GO" id="GO:0003677">
    <property type="term" value="F:DNA binding"/>
    <property type="evidence" value="ECO:0007669"/>
    <property type="project" value="InterPro"/>
</dbReference>
<accession>A0A919Y2P1</accession>
<dbReference type="SUPFAM" id="SSF46689">
    <property type="entry name" value="Homeodomain-like"/>
    <property type="match status" value="1"/>
</dbReference>
<name>A0A919Y2P1_9BACL</name>
<sequence length="147" mass="17001">MGEQRQRYNEKFKRETVKYIQNQTKTVVEIGEELGISPGVLHNWLGKYREFSDESVNSAEKVRELEQRLKEQEKELRVRAQRIADVEEELAIIKKRCTSSANQRTEISVHQNPSLRVSSGEDVPCFQCFPERILQMESGVCQRSSGA</sequence>
<feature type="coiled-coil region" evidence="1">
    <location>
        <begin position="48"/>
        <end position="89"/>
    </location>
</feature>
<proteinExistence type="predicted"/>
<keyword evidence="3" id="KW-1185">Reference proteome</keyword>